<organism evidence="5 6">
    <name type="scientific">Clostridium brassicae</name>
    <dbReference type="NCBI Taxonomy" id="2999072"/>
    <lineage>
        <taxon>Bacteria</taxon>
        <taxon>Bacillati</taxon>
        <taxon>Bacillota</taxon>
        <taxon>Clostridia</taxon>
        <taxon>Eubacteriales</taxon>
        <taxon>Clostridiaceae</taxon>
        <taxon>Clostridium</taxon>
    </lineage>
</organism>
<dbReference type="PANTHER" id="PTHR33393">
    <property type="entry name" value="POLYGLUTAMINE SYNTHESIS ACCESSORY PROTEIN RV0574C-RELATED"/>
    <property type="match status" value="1"/>
</dbReference>
<dbReference type="Proteomes" id="UP001144612">
    <property type="component" value="Unassembled WGS sequence"/>
</dbReference>
<dbReference type="PANTHER" id="PTHR33393:SF11">
    <property type="entry name" value="POLYGLUTAMINE SYNTHESIS ACCESSORY PROTEIN RV0574C-RELATED"/>
    <property type="match status" value="1"/>
</dbReference>
<keyword evidence="3" id="KW-0812">Transmembrane</keyword>
<keyword evidence="3" id="KW-0472">Membrane</keyword>
<feature type="compositionally biased region" description="Polar residues" evidence="2">
    <location>
        <begin position="57"/>
        <end position="70"/>
    </location>
</feature>
<dbReference type="EMBL" id="JAPQFJ010000012">
    <property type="protein sequence ID" value="MCY6959328.1"/>
    <property type="molecule type" value="Genomic_DNA"/>
</dbReference>
<protein>
    <submittedName>
        <fullName evidence="5">CapA family protein</fullName>
    </submittedName>
</protein>
<keyword evidence="3" id="KW-1133">Transmembrane helix</keyword>
<proteinExistence type="inferred from homology"/>
<dbReference type="Gene3D" id="3.60.21.10">
    <property type="match status" value="1"/>
</dbReference>
<evidence type="ECO:0000313" key="5">
    <source>
        <dbReference type="EMBL" id="MCY6959328.1"/>
    </source>
</evidence>
<feature type="transmembrane region" description="Helical" evidence="3">
    <location>
        <begin position="21"/>
        <end position="40"/>
    </location>
</feature>
<feature type="region of interest" description="Disordered" evidence="2">
    <location>
        <begin position="51"/>
        <end position="79"/>
    </location>
</feature>
<comment type="similarity">
    <text evidence="1">Belongs to the CapA family.</text>
</comment>
<sequence length="399" mass="45318">MSSKHKKKKIKIKDKHRFISILSLILIVIICLLGINNFNFKNKEYPSSTKITKSENVKSPISNTPPSSKASSEKLENKSAQSTNTSILLTSVGDCTLGRDDKYSYEGSLPHILKKNNNDYSYFFKNVYNIFKNDDITTANLEGTFTNSNQKATKSFTFKAPKEYTNILTKGSIEGVNISNNHIYDYLEKGFEDTKKALNDANIPFFGEGTVWKTEKKGIKLAFLGYRGFYSNAAFLNKVSEDIKNLKKDNYTIIINFHWGQEGSYYPVESQKKIAHHAIDNGADLIIGHHPHVVQGIEKYKNKIICYSLGNFSFGGNKNPSDKNTMIVQTKFNFSNAQLLSYDFKIIPCSISSVDYTNDYCPTPLRGDKKNSLLRKLNKISYNLDFKIDGEFQNINFKM</sequence>
<name>A0ABT4DCD9_9CLOT</name>
<dbReference type="InterPro" id="IPR052169">
    <property type="entry name" value="CW_Biosynth-Accessory"/>
</dbReference>
<dbReference type="SMART" id="SM00854">
    <property type="entry name" value="PGA_cap"/>
    <property type="match status" value="1"/>
</dbReference>
<feature type="domain" description="Capsule synthesis protein CapA" evidence="4">
    <location>
        <begin position="88"/>
        <end position="316"/>
    </location>
</feature>
<dbReference type="CDD" id="cd07381">
    <property type="entry name" value="MPP_CapA"/>
    <property type="match status" value="1"/>
</dbReference>
<evidence type="ECO:0000256" key="2">
    <source>
        <dbReference type="SAM" id="MobiDB-lite"/>
    </source>
</evidence>
<dbReference type="Pfam" id="PF09587">
    <property type="entry name" value="PGA_cap"/>
    <property type="match status" value="1"/>
</dbReference>
<evidence type="ECO:0000313" key="6">
    <source>
        <dbReference type="Proteomes" id="UP001144612"/>
    </source>
</evidence>
<gene>
    <name evidence="5" type="ORF">OW729_11990</name>
</gene>
<dbReference type="SUPFAM" id="SSF56300">
    <property type="entry name" value="Metallo-dependent phosphatases"/>
    <property type="match status" value="1"/>
</dbReference>
<accession>A0ABT4DCD9</accession>
<dbReference type="InterPro" id="IPR029052">
    <property type="entry name" value="Metallo-depent_PP-like"/>
</dbReference>
<reference evidence="5" key="1">
    <citation type="submission" date="2022-12" db="EMBL/GenBank/DDBJ databases">
        <title>Clostridium sp. nov., isolated from industrial wastewater.</title>
        <authorList>
            <person name="Jiayan W."/>
        </authorList>
    </citation>
    <scope>NUCLEOTIDE SEQUENCE</scope>
    <source>
        <strain evidence="5">ZC22-4</strain>
    </source>
</reference>
<dbReference type="InterPro" id="IPR019079">
    <property type="entry name" value="Capsule_synth_CapA"/>
</dbReference>
<evidence type="ECO:0000259" key="4">
    <source>
        <dbReference type="SMART" id="SM00854"/>
    </source>
</evidence>
<dbReference type="RefSeq" id="WP_268061755.1">
    <property type="nucleotide sequence ID" value="NZ_JAPQFJ010000012.1"/>
</dbReference>
<keyword evidence="6" id="KW-1185">Reference proteome</keyword>
<evidence type="ECO:0000256" key="3">
    <source>
        <dbReference type="SAM" id="Phobius"/>
    </source>
</evidence>
<evidence type="ECO:0000256" key="1">
    <source>
        <dbReference type="ARBA" id="ARBA00005662"/>
    </source>
</evidence>
<comment type="caution">
    <text evidence="5">The sequence shown here is derived from an EMBL/GenBank/DDBJ whole genome shotgun (WGS) entry which is preliminary data.</text>
</comment>